<reference evidence="3" key="1">
    <citation type="submission" date="2017-09" db="EMBL/GenBank/DDBJ databases">
        <title>Yangia sp. SAOS 153D whole genome sequencing.</title>
        <authorList>
            <person name="Verma A."/>
            <person name="Krishnamurthi S."/>
        </authorList>
    </citation>
    <scope>NUCLEOTIDE SEQUENCE [LARGE SCALE GENOMIC DNA]</scope>
    <source>
        <strain evidence="3">SAOS 153D</strain>
    </source>
</reference>
<sequence>MSGTVNISRSLWEDEAFAADPFSEREAWIWMIAEASWKPRKRRVGDYIVPLERGQLAGSIRFFAKAWKWTPAKAQRFLDRIQKMDLIRRETDTGVTVVTICKYDEYQYGAKAPDAPPIQDRYTSDTNEKKGERKGKEGKEDTNVSLPPAGADLHPANDLSHAVGRYNAAAEKAGWPQVQKLNPNRSKLLRARLKDCGGVEGWEVALRKAFDSDFLRGRTSAGFVLSFDFLIKAANFTKLMEGNYDNRSGNFGHQAARPGGQGSSLFDACAAVAARRSGRA</sequence>
<dbReference type="Proteomes" id="UP000217448">
    <property type="component" value="Unassembled WGS sequence"/>
</dbReference>
<dbReference type="AlphaFoldDB" id="A0A2A3K0U3"/>
<dbReference type="EMBL" id="NTHN01000011">
    <property type="protein sequence ID" value="PBD21065.1"/>
    <property type="molecule type" value="Genomic_DNA"/>
</dbReference>
<dbReference type="EMBL" id="NTHN02000002">
    <property type="protein sequence ID" value="MCT4369091.1"/>
    <property type="molecule type" value="Genomic_DNA"/>
</dbReference>
<gene>
    <name evidence="2" type="ORF">CLG85_001535</name>
    <name evidence="3" type="ORF">CLG85_00740</name>
</gene>
<accession>A0A2A3K0U3</accession>
<evidence type="ECO:0000313" key="3">
    <source>
        <dbReference type="EMBL" id="PBD21065.1"/>
    </source>
</evidence>
<feature type="compositionally biased region" description="Basic and acidic residues" evidence="1">
    <location>
        <begin position="122"/>
        <end position="142"/>
    </location>
</feature>
<dbReference type="RefSeq" id="WP_095880518.1">
    <property type="nucleotide sequence ID" value="NZ_NTHN02000002.1"/>
</dbReference>
<dbReference type="OrthoDB" id="7876586at2"/>
<protein>
    <submittedName>
        <fullName evidence="3">Uncharacterized protein</fullName>
    </submittedName>
</protein>
<organism evidence="3">
    <name type="scientific">Alloyangia mangrovi</name>
    <dbReference type="NCBI Taxonomy" id="1779329"/>
    <lineage>
        <taxon>Bacteria</taxon>
        <taxon>Pseudomonadati</taxon>
        <taxon>Pseudomonadota</taxon>
        <taxon>Alphaproteobacteria</taxon>
        <taxon>Rhodobacterales</taxon>
        <taxon>Roseobacteraceae</taxon>
        <taxon>Alloyangia</taxon>
    </lineage>
</organism>
<evidence type="ECO:0000313" key="4">
    <source>
        <dbReference type="Proteomes" id="UP000217448"/>
    </source>
</evidence>
<name>A0A2A3K0U3_9RHOB</name>
<reference evidence="4" key="2">
    <citation type="submission" date="2023-07" db="EMBL/GenBank/DDBJ databases">
        <title>Yangia mangrovi SAOS 153D genome.</title>
        <authorList>
            <person name="Verma A."/>
            <person name="Pal Y."/>
            <person name="Sundharam S."/>
            <person name="Bisht B."/>
            <person name="Srinivasan K."/>
        </authorList>
    </citation>
    <scope>NUCLEOTIDE SEQUENCE [LARGE SCALE GENOMIC DNA]</scope>
    <source>
        <strain evidence="4">SAOS 153D</strain>
    </source>
</reference>
<proteinExistence type="predicted"/>
<keyword evidence="4" id="KW-1185">Reference proteome</keyword>
<comment type="caution">
    <text evidence="3">The sequence shown here is derived from an EMBL/GenBank/DDBJ whole genome shotgun (WGS) entry which is preliminary data.</text>
</comment>
<reference evidence="2" key="3">
    <citation type="submission" date="2024-05" db="EMBL/GenBank/DDBJ databases">
        <title>Yangia mangrovi SAOS 153D genome.</title>
        <authorList>
            <person name="Verma A."/>
            <person name="Pal Y."/>
            <person name="Sundharam S."/>
            <person name="Bisht B."/>
            <person name="Srinivasan K."/>
        </authorList>
    </citation>
    <scope>NUCLEOTIDE SEQUENCE</scope>
    <source>
        <strain evidence="2">SAOS 153D</strain>
    </source>
</reference>
<feature type="region of interest" description="Disordered" evidence="1">
    <location>
        <begin position="112"/>
        <end position="150"/>
    </location>
</feature>
<evidence type="ECO:0000256" key="1">
    <source>
        <dbReference type="SAM" id="MobiDB-lite"/>
    </source>
</evidence>
<evidence type="ECO:0000313" key="2">
    <source>
        <dbReference type="EMBL" id="MCT4369091.1"/>
    </source>
</evidence>